<organism evidence="5 6">
    <name type="scientific">Macleaya cordata</name>
    <name type="common">Five-seeded plume-poppy</name>
    <name type="synonym">Bocconia cordata</name>
    <dbReference type="NCBI Taxonomy" id="56857"/>
    <lineage>
        <taxon>Eukaryota</taxon>
        <taxon>Viridiplantae</taxon>
        <taxon>Streptophyta</taxon>
        <taxon>Embryophyta</taxon>
        <taxon>Tracheophyta</taxon>
        <taxon>Spermatophyta</taxon>
        <taxon>Magnoliopsida</taxon>
        <taxon>Ranunculales</taxon>
        <taxon>Papaveraceae</taxon>
        <taxon>Papaveroideae</taxon>
        <taxon>Macleaya</taxon>
    </lineage>
</organism>
<dbReference type="CDD" id="cd22152">
    <property type="entry name" value="F-box_AtAFR-like"/>
    <property type="match status" value="1"/>
</dbReference>
<dbReference type="FunCoup" id="A0A200R0S5">
    <property type="interactions" value="3"/>
</dbReference>
<evidence type="ECO:0000256" key="1">
    <source>
        <dbReference type="ARBA" id="ARBA00022441"/>
    </source>
</evidence>
<evidence type="ECO:0000313" key="6">
    <source>
        <dbReference type="Proteomes" id="UP000195402"/>
    </source>
</evidence>
<dbReference type="InterPro" id="IPR015915">
    <property type="entry name" value="Kelch-typ_b-propeller"/>
</dbReference>
<dbReference type="AlphaFoldDB" id="A0A200R0S5"/>
<protein>
    <submittedName>
        <fullName evidence="5">F-box domain</fullName>
    </submittedName>
</protein>
<dbReference type="Gene3D" id="2.120.10.80">
    <property type="entry name" value="Kelch-type beta propeller"/>
    <property type="match status" value="1"/>
</dbReference>
<name>A0A200R0S5_MACCD</name>
<dbReference type="EMBL" id="MVGT01000589">
    <property type="protein sequence ID" value="OVA16322.1"/>
    <property type="molecule type" value="Genomic_DNA"/>
</dbReference>
<dbReference type="STRING" id="56857.A0A200R0S5"/>
<dbReference type="SMART" id="SM00256">
    <property type="entry name" value="FBOX"/>
    <property type="match status" value="1"/>
</dbReference>
<dbReference type="InterPro" id="IPR036047">
    <property type="entry name" value="F-box-like_dom_sf"/>
</dbReference>
<dbReference type="PANTHER" id="PTHR46344:SF4">
    <property type="entry name" value="OS07G0153400 PROTEIN"/>
    <property type="match status" value="1"/>
</dbReference>
<keyword evidence="6" id="KW-1185">Reference proteome</keyword>
<dbReference type="InParanoid" id="A0A200R0S5"/>
<gene>
    <name evidence="5" type="ORF">BVC80_8975g10</name>
</gene>
<sequence>MSLKNSSMVENSDENQSNSKELIPGLPDEIAEHCLLHLPYPYQALVRSVSSSWNKAISDPSFSLSKKTLFLSLPYIFVFSFKKSTCNLQWQAFDPRCHRWFILPPMPCPKSVCPPGFACASIPQNGELYVLGGMRSDTESPIQTLITYRTSTNKWTFSSPMSTARSFFAAGSIGGKIFAAGGSGVGLDDTISTVERYDPENDTWAFVAKMRSGLARYDAAVVGNKMYVTEGWTWPFSFSPRGGVYDAEKDTWQEMSVGMREGWTGISVVLGERLFVISEHGDCRMKVYIPDDDTWQYVGGGGFPCEALQRPFAVSGVEGSIYVVSCGLDLAIGRVFEDEKCGLSVEWEVVKGPKAFDGFVPSNSQVLYG</sequence>
<comment type="caution">
    <text evidence="5">The sequence shown here is derived from an EMBL/GenBank/DDBJ whole genome shotgun (WGS) entry which is preliminary data.</text>
</comment>
<dbReference type="InterPro" id="IPR001810">
    <property type="entry name" value="F-box_dom"/>
</dbReference>
<dbReference type="SUPFAM" id="SSF117281">
    <property type="entry name" value="Kelch motif"/>
    <property type="match status" value="1"/>
</dbReference>
<evidence type="ECO:0000256" key="2">
    <source>
        <dbReference type="ARBA" id="ARBA00022737"/>
    </source>
</evidence>
<dbReference type="Pfam" id="PF01344">
    <property type="entry name" value="Kelch_1"/>
    <property type="match status" value="2"/>
</dbReference>
<reference evidence="5 6" key="1">
    <citation type="journal article" date="2017" name="Mol. Plant">
        <title>The Genome of Medicinal Plant Macleaya cordata Provides New Insights into Benzylisoquinoline Alkaloids Metabolism.</title>
        <authorList>
            <person name="Liu X."/>
            <person name="Liu Y."/>
            <person name="Huang P."/>
            <person name="Ma Y."/>
            <person name="Qing Z."/>
            <person name="Tang Q."/>
            <person name="Cao H."/>
            <person name="Cheng P."/>
            <person name="Zheng Y."/>
            <person name="Yuan Z."/>
            <person name="Zhou Y."/>
            <person name="Liu J."/>
            <person name="Tang Z."/>
            <person name="Zhuo Y."/>
            <person name="Zhang Y."/>
            <person name="Yu L."/>
            <person name="Huang J."/>
            <person name="Yang P."/>
            <person name="Peng Q."/>
            <person name="Zhang J."/>
            <person name="Jiang W."/>
            <person name="Zhang Z."/>
            <person name="Lin K."/>
            <person name="Ro D.K."/>
            <person name="Chen X."/>
            <person name="Xiong X."/>
            <person name="Shang Y."/>
            <person name="Huang S."/>
            <person name="Zeng J."/>
        </authorList>
    </citation>
    <scope>NUCLEOTIDE SEQUENCE [LARGE SCALE GENOMIC DNA]</scope>
    <source>
        <strain evidence="6">cv. BLH2017</strain>
        <tissue evidence="5">Root</tissue>
    </source>
</reference>
<dbReference type="InterPro" id="IPR006652">
    <property type="entry name" value="Kelch_1"/>
</dbReference>
<proteinExistence type="predicted"/>
<feature type="domain" description="F-box" evidence="4">
    <location>
        <begin position="26"/>
        <end position="66"/>
    </location>
</feature>
<dbReference type="Pfam" id="PF00646">
    <property type="entry name" value="F-box"/>
    <property type="match status" value="1"/>
</dbReference>
<dbReference type="Proteomes" id="UP000195402">
    <property type="component" value="Unassembled WGS sequence"/>
</dbReference>
<dbReference type="OMA" id="CLLHVPY"/>
<dbReference type="PANTHER" id="PTHR46344">
    <property type="entry name" value="OS02G0202900 PROTEIN"/>
    <property type="match status" value="1"/>
</dbReference>
<evidence type="ECO:0000313" key="5">
    <source>
        <dbReference type="EMBL" id="OVA16322.1"/>
    </source>
</evidence>
<dbReference type="SMART" id="SM00612">
    <property type="entry name" value="Kelch"/>
    <property type="match status" value="2"/>
</dbReference>
<feature type="compositionally biased region" description="Polar residues" evidence="3">
    <location>
        <begin position="1"/>
        <end position="20"/>
    </location>
</feature>
<dbReference type="SUPFAM" id="SSF81383">
    <property type="entry name" value="F-box domain"/>
    <property type="match status" value="1"/>
</dbReference>
<evidence type="ECO:0000256" key="3">
    <source>
        <dbReference type="SAM" id="MobiDB-lite"/>
    </source>
</evidence>
<evidence type="ECO:0000259" key="4">
    <source>
        <dbReference type="SMART" id="SM00256"/>
    </source>
</evidence>
<accession>A0A200R0S5</accession>
<dbReference type="OrthoDB" id="45365at2759"/>
<feature type="region of interest" description="Disordered" evidence="3">
    <location>
        <begin position="1"/>
        <end position="22"/>
    </location>
</feature>
<keyword evidence="1" id="KW-0880">Kelch repeat</keyword>
<keyword evidence="2" id="KW-0677">Repeat</keyword>